<gene>
    <name evidence="1" type="ORF">GCM10011335_11890</name>
</gene>
<accession>A0A916XU40</accession>
<dbReference type="RefSeq" id="WP_188849647.1">
    <property type="nucleotide sequence ID" value="NZ_BMJJ01000002.1"/>
</dbReference>
<dbReference type="EMBL" id="BMJJ01000002">
    <property type="protein sequence ID" value="GGD10615.1"/>
    <property type="molecule type" value="Genomic_DNA"/>
</dbReference>
<dbReference type="AlphaFoldDB" id="A0A916XU40"/>
<dbReference type="Proteomes" id="UP000613160">
    <property type="component" value="Unassembled WGS sequence"/>
</dbReference>
<evidence type="ECO:0000313" key="2">
    <source>
        <dbReference type="Proteomes" id="UP000613160"/>
    </source>
</evidence>
<comment type="caution">
    <text evidence="1">The sequence shown here is derived from an EMBL/GenBank/DDBJ whole genome shotgun (WGS) entry which is preliminary data.</text>
</comment>
<name>A0A916XU40_9HYPH</name>
<evidence type="ECO:0000313" key="1">
    <source>
        <dbReference type="EMBL" id="GGD10615.1"/>
    </source>
</evidence>
<sequence length="283" mass="31029">MYRLICPAVDAACAANGLEAYFEYSRPNGPNRRLSADIALLRDGQPIWLIEAKKYGRRIEPGMVDSYLIPGVMGVVSNGNHWIFKIGGRYLDFGPLLRADGTLDREPYDAIVSLLSATDEATAIAMSDAWSDTWTKPAKMSGPVPWVESGGKGERRYHQKTSFSSLVEAAASARSYVKDGTMAAAFLDEIISENQEISAGHVELNQARMIWWLTPKVRRIRLNLTGQHMEMLVHNTVLEAFGRGKVSASIKLHDKNTAMSIVKASIPEEVEGLSALFGPSSSA</sequence>
<reference evidence="1" key="1">
    <citation type="journal article" date="2014" name="Int. J. Syst. Evol. Microbiol.">
        <title>Complete genome sequence of Corynebacterium casei LMG S-19264T (=DSM 44701T), isolated from a smear-ripened cheese.</title>
        <authorList>
            <consortium name="US DOE Joint Genome Institute (JGI-PGF)"/>
            <person name="Walter F."/>
            <person name="Albersmeier A."/>
            <person name="Kalinowski J."/>
            <person name="Ruckert C."/>
        </authorList>
    </citation>
    <scope>NUCLEOTIDE SEQUENCE</scope>
    <source>
        <strain evidence="1">CGMCC 1.15493</strain>
    </source>
</reference>
<reference evidence="1" key="2">
    <citation type="submission" date="2020-09" db="EMBL/GenBank/DDBJ databases">
        <authorList>
            <person name="Sun Q."/>
            <person name="Zhou Y."/>
        </authorList>
    </citation>
    <scope>NUCLEOTIDE SEQUENCE</scope>
    <source>
        <strain evidence="1">CGMCC 1.15493</strain>
    </source>
</reference>
<keyword evidence="2" id="KW-1185">Reference proteome</keyword>
<protein>
    <submittedName>
        <fullName evidence="1">Uncharacterized protein</fullName>
    </submittedName>
</protein>
<proteinExistence type="predicted"/>
<organism evidence="1 2">
    <name type="scientific">Aureimonas glaciei</name>
    <dbReference type="NCBI Taxonomy" id="1776957"/>
    <lineage>
        <taxon>Bacteria</taxon>
        <taxon>Pseudomonadati</taxon>
        <taxon>Pseudomonadota</taxon>
        <taxon>Alphaproteobacteria</taxon>
        <taxon>Hyphomicrobiales</taxon>
        <taxon>Aurantimonadaceae</taxon>
        <taxon>Aureimonas</taxon>
    </lineage>
</organism>